<dbReference type="GO" id="GO:0005524">
    <property type="term" value="F:ATP binding"/>
    <property type="evidence" value="ECO:0007669"/>
    <property type="project" value="UniProtKB-UniRule"/>
</dbReference>
<proteinExistence type="inferred from homology"/>
<evidence type="ECO:0000256" key="11">
    <source>
        <dbReference type="ARBA" id="ARBA00023098"/>
    </source>
</evidence>
<evidence type="ECO:0000256" key="7">
    <source>
        <dbReference type="ARBA" id="ARBA00022679"/>
    </source>
</evidence>
<comment type="similarity">
    <text evidence="13">Belongs to the LpxK family.</text>
</comment>
<gene>
    <name evidence="13" type="primary">lpxK</name>
    <name evidence="14" type="ORF">SAMN06265338_101848</name>
</gene>
<dbReference type="OrthoDB" id="9766423at2"/>
<dbReference type="RefSeq" id="WP_088519269.1">
    <property type="nucleotide sequence ID" value="NZ_FYDG01000001.1"/>
</dbReference>
<dbReference type="InterPro" id="IPR003758">
    <property type="entry name" value="LpxK"/>
</dbReference>
<comment type="function">
    <text evidence="1 13">Transfers the gamma-phosphate of ATP to the 4'-position of a tetraacyldisaccharide 1-phosphate intermediate (termed DS-1-P) to form tetraacyldisaccharide 1,4'-bis-phosphate (lipid IVA).</text>
</comment>
<dbReference type="SUPFAM" id="SSF52540">
    <property type="entry name" value="P-loop containing nucleoside triphosphate hydrolases"/>
    <property type="match status" value="1"/>
</dbReference>
<dbReference type="Proteomes" id="UP000198418">
    <property type="component" value="Unassembled WGS sequence"/>
</dbReference>
<evidence type="ECO:0000256" key="5">
    <source>
        <dbReference type="ARBA" id="ARBA00022516"/>
    </source>
</evidence>
<evidence type="ECO:0000256" key="13">
    <source>
        <dbReference type="HAMAP-Rule" id="MF_00409"/>
    </source>
</evidence>
<accession>A0A212QMM2</accession>
<keyword evidence="5 13" id="KW-0444">Lipid biosynthesis</keyword>
<evidence type="ECO:0000313" key="15">
    <source>
        <dbReference type="Proteomes" id="UP000198418"/>
    </source>
</evidence>
<evidence type="ECO:0000256" key="6">
    <source>
        <dbReference type="ARBA" id="ARBA00022556"/>
    </source>
</evidence>
<evidence type="ECO:0000256" key="2">
    <source>
        <dbReference type="ARBA" id="ARBA00004870"/>
    </source>
</evidence>
<dbReference type="Pfam" id="PF02606">
    <property type="entry name" value="LpxK"/>
    <property type="match status" value="1"/>
</dbReference>
<evidence type="ECO:0000256" key="4">
    <source>
        <dbReference type="ARBA" id="ARBA00016436"/>
    </source>
</evidence>
<dbReference type="AlphaFoldDB" id="A0A212QMM2"/>
<dbReference type="GO" id="GO:0005886">
    <property type="term" value="C:plasma membrane"/>
    <property type="evidence" value="ECO:0007669"/>
    <property type="project" value="TreeGrafter"/>
</dbReference>
<feature type="binding site" evidence="13">
    <location>
        <begin position="56"/>
        <end position="63"/>
    </location>
    <ligand>
        <name>ATP</name>
        <dbReference type="ChEBI" id="CHEBI:30616"/>
    </ligand>
</feature>
<keyword evidence="6 13" id="KW-0441">Lipid A biosynthesis</keyword>
<comment type="pathway">
    <text evidence="2 13">Glycolipid biosynthesis; lipid IV(A) biosynthesis; lipid IV(A) from (3R)-3-hydroxytetradecanoyl-[acyl-carrier-protein] and UDP-N-acetyl-alpha-D-glucosamine: step 6/6.</text>
</comment>
<dbReference type="EC" id="2.7.1.130" evidence="3 13"/>
<evidence type="ECO:0000256" key="9">
    <source>
        <dbReference type="ARBA" id="ARBA00022777"/>
    </source>
</evidence>
<organism evidence="14 15">
    <name type="scientific">Rhodoblastus acidophilus</name>
    <name type="common">Rhodopseudomonas acidophila</name>
    <dbReference type="NCBI Taxonomy" id="1074"/>
    <lineage>
        <taxon>Bacteria</taxon>
        <taxon>Pseudomonadati</taxon>
        <taxon>Pseudomonadota</taxon>
        <taxon>Alphaproteobacteria</taxon>
        <taxon>Hyphomicrobiales</taxon>
        <taxon>Rhodoblastaceae</taxon>
        <taxon>Rhodoblastus</taxon>
    </lineage>
</organism>
<evidence type="ECO:0000256" key="8">
    <source>
        <dbReference type="ARBA" id="ARBA00022741"/>
    </source>
</evidence>
<evidence type="ECO:0000256" key="3">
    <source>
        <dbReference type="ARBA" id="ARBA00012071"/>
    </source>
</evidence>
<protein>
    <recommendedName>
        <fullName evidence="4 13">Tetraacyldisaccharide 4'-kinase</fullName>
        <ecNumber evidence="3 13">2.7.1.130</ecNumber>
    </recommendedName>
    <alternativeName>
        <fullName evidence="12 13">Lipid A 4'-kinase</fullName>
    </alternativeName>
</protein>
<comment type="catalytic activity">
    <reaction evidence="13">
        <text>a lipid A disaccharide + ATP = a lipid IVA + ADP + H(+)</text>
        <dbReference type="Rhea" id="RHEA:67840"/>
        <dbReference type="ChEBI" id="CHEBI:15378"/>
        <dbReference type="ChEBI" id="CHEBI:30616"/>
        <dbReference type="ChEBI" id="CHEBI:176343"/>
        <dbReference type="ChEBI" id="CHEBI:176425"/>
        <dbReference type="ChEBI" id="CHEBI:456216"/>
        <dbReference type="EC" id="2.7.1.130"/>
    </reaction>
</comment>
<dbReference type="GO" id="GO:0009245">
    <property type="term" value="P:lipid A biosynthetic process"/>
    <property type="evidence" value="ECO:0007669"/>
    <property type="project" value="UniProtKB-UniRule"/>
</dbReference>
<keyword evidence="10 13" id="KW-0067">ATP-binding</keyword>
<dbReference type="EMBL" id="FYDG01000001">
    <property type="protein sequence ID" value="SNB60556.1"/>
    <property type="molecule type" value="Genomic_DNA"/>
</dbReference>
<keyword evidence="15" id="KW-1185">Reference proteome</keyword>
<evidence type="ECO:0000256" key="12">
    <source>
        <dbReference type="ARBA" id="ARBA00029757"/>
    </source>
</evidence>
<keyword evidence="7 13" id="KW-0808">Transferase</keyword>
<dbReference type="NCBIfam" id="TIGR00682">
    <property type="entry name" value="lpxK"/>
    <property type="match status" value="1"/>
</dbReference>
<dbReference type="PANTHER" id="PTHR42724:SF1">
    <property type="entry name" value="TETRAACYLDISACCHARIDE 4'-KINASE, MITOCHONDRIAL-RELATED"/>
    <property type="match status" value="1"/>
</dbReference>
<dbReference type="GO" id="GO:0009029">
    <property type="term" value="F:lipid-A 4'-kinase activity"/>
    <property type="evidence" value="ECO:0007669"/>
    <property type="project" value="UniProtKB-UniRule"/>
</dbReference>
<keyword evidence="9 13" id="KW-0418">Kinase</keyword>
<dbReference type="HAMAP" id="MF_00409">
    <property type="entry name" value="LpxK"/>
    <property type="match status" value="1"/>
</dbReference>
<reference evidence="15" key="1">
    <citation type="submission" date="2017-06" db="EMBL/GenBank/DDBJ databases">
        <authorList>
            <person name="Varghese N."/>
            <person name="Submissions S."/>
        </authorList>
    </citation>
    <scope>NUCLEOTIDE SEQUENCE [LARGE SCALE GENOMIC DNA]</scope>
    <source>
        <strain evidence="15">DSM 137</strain>
    </source>
</reference>
<evidence type="ECO:0000256" key="1">
    <source>
        <dbReference type="ARBA" id="ARBA00002274"/>
    </source>
</evidence>
<sequence>MRAPDFWWSAQPGPFQRLVRALLAPIAALYGRFAVRAMNRGGARVNAPVVCVGNFVVGGAGKTPTALAMAKWLKRAGETPAFLTRGYGGALSADGGAHLVDRRRHGAAETGDEPLLLARVASTVVARDRPSGALLALAGGASLIVMDDGLQNPSLTRDFTLAVIDGAVGFGNGRLIPAGPLRAPLALQLERTDAGLVIGEGKAGDAAARILRDAGKPVFHGRLAPDANAALRMLGAKVVAFAGIGRPGKFFDSLEACGARIVSRQAFPDHHLYRPAEIAALQRRAAAQDALLVTTEKDMVKIAPFMQGLWQDLPQPEALPVTLVVEEAEALRALVLDAVSRARRGQLGDRSACA</sequence>
<dbReference type="GO" id="GO:0009244">
    <property type="term" value="P:lipopolysaccharide core region biosynthetic process"/>
    <property type="evidence" value="ECO:0007669"/>
    <property type="project" value="TreeGrafter"/>
</dbReference>
<name>A0A212QMM2_RHOAC</name>
<dbReference type="UniPathway" id="UPA00359">
    <property type="reaction ID" value="UER00482"/>
</dbReference>
<keyword evidence="8 13" id="KW-0547">Nucleotide-binding</keyword>
<dbReference type="InterPro" id="IPR027417">
    <property type="entry name" value="P-loop_NTPase"/>
</dbReference>
<keyword evidence="11 13" id="KW-0443">Lipid metabolism</keyword>
<dbReference type="PANTHER" id="PTHR42724">
    <property type="entry name" value="TETRAACYLDISACCHARIDE 4'-KINASE"/>
    <property type="match status" value="1"/>
</dbReference>
<evidence type="ECO:0000256" key="10">
    <source>
        <dbReference type="ARBA" id="ARBA00022840"/>
    </source>
</evidence>
<evidence type="ECO:0000313" key="14">
    <source>
        <dbReference type="EMBL" id="SNB60556.1"/>
    </source>
</evidence>